<comment type="caution">
    <text evidence="2">The sequence shown here is derived from an EMBL/GenBank/DDBJ whole genome shotgun (WGS) entry which is preliminary data.</text>
</comment>
<evidence type="ECO:0000313" key="3">
    <source>
        <dbReference type="Proteomes" id="UP000256253"/>
    </source>
</evidence>
<protein>
    <submittedName>
        <fullName evidence="2">Uncharacterized protein</fullName>
    </submittedName>
</protein>
<evidence type="ECO:0000256" key="1">
    <source>
        <dbReference type="SAM" id="MobiDB-lite"/>
    </source>
</evidence>
<feature type="compositionally biased region" description="Pro residues" evidence="1">
    <location>
        <begin position="282"/>
        <end position="291"/>
    </location>
</feature>
<organism evidence="2 3">
    <name type="scientific">Calidifontibacter indicus</name>
    <dbReference type="NCBI Taxonomy" id="419650"/>
    <lineage>
        <taxon>Bacteria</taxon>
        <taxon>Bacillati</taxon>
        <taxon>Actinomycetota</taxon>
        <taxon>Actinomycetes</taxon>
        <taxon>Micrococcales</taxon>
        <taxon>Dermacoccaceae</taxon>
        <taxon>Calidifontibacter</taxon>
    </lineage>
</organism>
<keyword evidence="3" id="KW-1185">Reference proteome</keyword>
<reference evidence="2 3" key="1">
    <citation type="submission" date="2018-08" db="EMBL/GenBank/DDBJ databases">
        <title>Sequencing the genomes of 1000 actinobacteria strains.</title>
        <authorList>
            <person name="Klenk H.-P."/>
        </authorList>
    </citation>
    <scope>NUCLEOTIDE SEQUENCE [LARGE SCALE GENOMIC DNA]</scope>
    <source>
        <strain evidence="2 3">DSM 22967</strain>
    </source>
</reference>
<dbReference type="EMBL" id="QTUA01000002">
    <property type="protein sequence ID" value="REF24640.1"/>
    <property type="molecule type" value="Genomic_DNA"/>
</dbReference>
<evidence type="ECO:0000313" key="2">
    <source>
        <dbReference type="EMBL" id="REF24640.1"/>
    </source>
</evidence>
<proteinExistence type="predicted"/>
<feature type="region of interest" description="Disordered" evidence="1">
    <location>
        <begin position="1"/>
        <end position="97"/>
    </location>
</feature>
<gene>
    <name evidence="2" type="ORF">DFJ65_3426</name>
</gene>
<dbReference type="AlphaFoldDB" id="A0A3D9U9L9"/>
<dbReference type="Proteomes" id="UP000256253">
    <property type="component" value="Unassembled WGS sequence"/>
</dbReference>
<feature type="region of interest" description="Disordered" evidence="1">
    <location>
        <begin position="241"/>
        <end position="291"/>
    </location>
</feature>
<feature type="compositionally biased region" description="Polar residues" evidence="1">
    <location>
        <begin position="262"/>
        <end position="271"/>
    </location>
</feature>
<sequence>MPAARLPDLAGGSKSLHQVDVRAAACPHRQPTSGASRQRPSANPRDRGSGRASRPVRDRSDGRRASGRQQRLRHASPNPLAGKLDAKMGRRYRGQQKATFRASWIRNPRQRGIRKLQILNALPRKPPRQRRLSAFQGPALNRLSDQGKPRLRGVGHVGKRHRVRQADVGGHQRRDVLRQRYATLGCPCACGISNSLRRAGSDEVSLTHVLASHRAHLPIETVSCRRDAPIACTVQVYLSKMKSGPPSPAKRRCGGPVGHAGGTNTWCSDQPRQIPKDHYLLPPVPRPQPRA</sequence>
<feature type="compositionally biased region" description="Basic and acidic residues" evidence="1">
    <location>
        <begin position="44"/>
        <end position="64"/>
    </location>
</feature>
<accession>A0A3D9U9L9</accession>
<feature type="compositionally biased region" description="Polar residues" evidence="1">
    <location>
        <begin position="30"/>
        <end position="41"/>
    </location>
</feature>
<name>A0A3D9U9L9_9MICO</name>